<dbReference type="STRING" id="1802617.A2886_00690"/>
<feature type="transmembrane region" description="Helical" evidence="1">
    <location>
        <begin position="60"/>
        <end position="84"/>
    </location>
</feature>
<sequence length="118" mass="12703">MASVRIKWFHLVGAALAIGSFVAFSYQLSMQVWVSLLLAAGLFAFADCEVYMWTPLWEAWWMGVGLLATLVGIGAFMCVGLLSMGNPGFAPDLTGLYIPVIAMLLAGVAIGLAQIKFR</sequence>
<organism evidence="2 3">
    <name type="scientific">candidate division WWE3 bacterium RIFCSPHIGHO2_01_FULL_42_13</name>
    <dbReference type="NCBI Taxonomy" id="1802617"/>
    <lineage>
        <taxon>Bacteria</taxon>
        <taxon>Katanobacteria</taxon>
    </lineage>
</organism>
<protein>
    <submittedName>
        <fullName evidence="2">Uncharacterized protein</fullName>
    </submittedName>
</protein>
<feature type="transmembrane region" description="Helical" evidence="1">
    <location>
        <begin position="32"/>
        <end position="53"/>
    </location>
</feature>
<gene>
    <name evidence="2" type="ORF">A2886_00690</name>
</gene>
<dbReference type="Proteomes" id="UP000176608">
    <property type="component" value="Unassembled WGS sequence"/>
</dbReference>
<evidence type="ECO:0000256" key="1">
    <source>
        <dbReference type="SAM" id="Phobius"/>
    </source>
</evidence>
<evidence type="ECO:0000313" key="2">
    <source>
        <dbReference type="EMBL" id="OGC47150.1"/>
    </source>
</evidence>
<accession>A0A1F4UQS8</accession>
<reference evidence="2 3" key="1">
    <citation type="journal article" date="2016" name="Nat. Commun.">
        <title>Thousands of microbial genomes shed light on interconnected biogeochemical processes in an aquifer system.</title>
        <authorList>
            <person name="Anantharaman K."/>
            <person name="Brown C.T."/>
            <person name="Hug L.A."/>
            <person name="Sharon I."/>
            <person name="Castelle C.J."/>
            <person name="Probst A.J."/>
            <person name="Thomas B.C."/>
            <person name="Singh A."/>
            <person name="Wilkins M.J."/>
            <person name="Karaoz U."/>
            <person name="Brodie E.L."/>
            <person name="Williams K.H."/>
            <person name="Hubbard S.S."/>
            <person name="Banfield J.F."/>
        </authorList>
    </citation>
    <scope>NUCLEOTIDE SEQUENCE [LARGE SCALE GENOMIC DNA]</scope>
</reference>
<keyword evidence="1" id="KW-1133">Transmembrane helix</keyword>
<name>A0A1F4UQS8_UNCKA</name>
<evidence type="ECO:0000313" key="3">
    <source>
        <dbReference type="Proteomes" id="UP000176608"/>
    </source>
</evidence>
<dbReference type="EMBL" id="MEVA01000016">
    <property type="protein sequence ID" value="OGC47150.1"/>
    <property type="molecule type" value="Genomic_DNA"/>
</dbReference>
<keyword evidence="1" id="KW-0812">Transmembrane</keyword>
<proteinExistence type="predicted"/>
<dbReference type="AlphaFoldDB" id="A0A1F4UQS8"/>
<keyword evidence="1" id="KW-0472">Membrane</keyword>
<feature type="transmembrane region" description="Helical" evidence="1">
    <location>
        <begin position="7"/>
        <end position="26"/>
    </location>
</feature>
<comment type="caution">
    <text evidence="2">The sequence shown here is derived from an EMBL/GenBank/DDBJ whole genome shotgun (WGS) entry which is preliminary data.</text>
</comment>
<feature type="transmembrane region" description="Helical" evidence="1">
    <location>
        <begin position="96"/>
        <end position="115"/>
    </location>
</feature>